<evidence type="ECO:0000256" key="2">
    <source>
        <dbReference type="ARBA" id="ARBA00022723"/>
    </source>
</evidence>
<keyword evidence="7" id="KW-1185">Reference proteome</keyword>
<dbReference type="PANTHER" id="PTHR35005:SF1">
    <property type="entry name" value="2-AMINO-5-FORMYLAMINO-6-RIBOSYLAMINOPYRIMIDIN-4(3H)-ONE 5'-MONOPHOSPHATE DEFORMYLASE"/>
    <property type="match status" value="1"/>
</dbReference>
<gene>
    <name evidence="6" type="ordered locus">Halha_0790</name>
</gene>
<dbReference type="PANTHER" id="PTHR35005">
    <property type="entry name" value="3-DEHYDRO-SCYLLO-INOSOSE HYDROLASE"/>
    <property type="match status" value="1"/>
</dbReference>
<dbReference type="InterPro" id="IPR003785">
    <property type="entry name" value="Creatininase/forma_Hydrolase"/>
</dbReference>
<dbReference type="Gene3D" id="3.40.50.10310">
    <property type="entry name" value="Creatininase"/>
    <property type="match status" value="1"/>
</dbReference>
<dbReference type="KEGG" id="hhl:Halha_0790"/>
<reference evidence="7" key="1">
    <citation type="submission" date="2012-02" db="EMBL/GenBank/DDBJ databases">
        <title>The complete genome of Halobacteroides halobius DSM 5150.</title>
        <authorList>
            <person name="Lucas S."/>
            <person name="Copeland A."/>
            <person name="Lapidus A."/>
            <person name="Glavina del Rio T."/>
            <person name="Dalin E."/>
            <person name="Tice H."/>
            <person name="Bruce D."/>
            <person name="Goodwin L."/>
            <person name="Pitluck S."/>
            <person name="Peters L."/>
            <person name="Mikhailova N."/>
            <person name="Gu W."/>
            <person name="Kyrpides N."/>
            <person name="Mavromatis K."/>
            <person name="Ivanova N."/>
            <person name="Brettin T."/>
            <person name="Detter J.C."/>
            <person name="Han C."/>
            <person name="Larimer F."/>
            <person name="Land M."/>
            <person name="Hauser L."/>
            <person name="Markowitz V."/>
            <person name="Cheng J.-F."/>
            <person name="Hugenholtz P."/>
            <person name="Woyke T."/>
            <person name="Wu D."/>
            <person name="Tindall B."/>
            <person name="Pomrenke H."/>
            <person name="Brambilla E."/>
            <person name="Klenk H.-P."/>
            <person name="Eisen J.A."/>
        </authorList>
    </citation>
    <scope>NUCLEOTIDE SEQUENCE [LARGE SCALE GENOMIC DNA]</scope>
    <source>
        <strain evidence="7">ATCC 35273 / DSM 5150 / MD-1</strain>
    </source>
</reference>
<accession>L0K6W2</accession>
<name>L0K6W2_HALHC</name>
<evidence type="ECO:0000256" key="1">
    <source>
        <dbReference type="ARBA" id="ARBA00001947"/>
    </source>
</evidence>
<dbReference type="HOGENOM" id="CLU_055029_3_1_9"/>
<keyword evidence="3" id="KW-0378">Hydrolase</keyword>
<dbReference type="STRING" id="748449.Halha_0790"/>
<proteinExistence type="inferred from homology"/>
<dbReference type="GO" id="GO:0016811">
    <property type="term" value="F:hydrolase activity, acting on carbon-nitrogen (but not peptide) bonds, in linear amides"/>
    <property type="evidence" value="ECO:0007669"/>
    <property type="project" value="TreeGrafter"/>
</dbReference>
<dbReference type="Proteomes" id="UP000010880">
    <property type="component" value="Chromosome"/>
</dbReference>
<comment type="cofactor">
    <cofactor evidence="1">
        <name>Zn(2+)</name>
        <dbReference type="ChEBI" id="CHEBI:29105"/>
    </cofactor>
</comment>
<dbReference type="eggNOG" id="COG1402">
    <property type="taxonomic scope" value="Bacteria"/>
</dbReference>
<evidence type="ECO:0000256" key="3">
    <source>
        <dbReference type="ARBA" id="ARBA00022801"/>
    </source>
</evidence>
<dbReference type="RefSeq" id="WP_015326486.1">
    <property type="nucleotide sequence ID" value="NC_019978.1"/>
</dbReference>
<comment type="similarity">
    <text evidence="5">Belongs to the creatininase superfamily.</text>
</comment>
<dbReference type="GO" id="GO:0046872">
    <property type="term" value="F:metal ion binding"/>
    <property type="evidence" value="ECO:0007669"/>
    <property type="project" value="UniProtKB-KW"/>
</dbReference>
<dbReference type="PATRIC" id="fig|748449.3.peg.750"/>
<dbReference type="EMBL" id="CP003359">
    <property type="protein sequence ID" value="AGB40761.1"/>
    <property type="molecule type" value="Genomic_DNA"/>
</dbReference>
<protein>
    <submittedName>
        <fullName evidence="6">Uncharacterized protein, putative amidase</fullName>
    </submittedName>
</protein>
<dbReference type="SUPFAM" id="SSF102215">
    <property type="entry name" value="Creatininase"/>
    <property type="match status" value="1"/>
</dbReference>
<sequence length="242" mass="27311">MNKMSKMKWQYAEEELKDKVVILPIGALEAHGSHLPLGTDNYIAQELAERLTKQINGILLPLLPLGQVWSLRNFPGSISLQTETLISIIEDIAISLERHKVQCLVVVNAHFGNNQSLKKAARNISANNEIEILHLTHPGLKSLENDLIDSKRAHSNYLHAEEIETSLMLNINPDLVNMKEAHPSYPQFPSYFSNYPLFWDQITEDAVLGDPTKATEVKGGKLLNGIVKEMKKIIKEFKREVL</sequence>
<dbReference type="Pfam" id="PF02633">
    <property type="entry name" value="Creatininase"/>
    <property type="match status" value="1"/>
</dbReference>
<dbReference type="InterPro" id="IPR024087">
    <property type="entry name" value="Creatininase-like_sf"/>
</dbReference>
<dbReference type="GO" id="GO:0009231">
    <property type="term" value="P:riboflavin biosynthetic process"/>
    <property type="evidence" value="ECO:0007669"/>
    <property type="project" value="TreeGrafter"/>
</dbReference>
<evidence type="ECO:0000313" key="7">
    <source>
        <dbReference type="Proteomes" id="UP000010880"/>
    </source>
</evidence>
<evidence type="ECO:0000256" key="5">
    <source>
        <dbReference type="ARBA" id="ARBA00024029"/>
    </source>
</evidence>
<evidence type="ECO:0000256" key="4">
    <source>
        <dbReference type="ARBA" id="ARBA00022833"/>
    </source>
</evidence>
<keyword evidence="4" id="KW-0862">Zinc</keyword>
<dbReference type="AlphaFoldDB" id="L0K6W2"/>
<evidence type="ECO:0000313" key="6">
    <source>
        <dbReference type="EMBL" id="AGB40761.1"/>
    </source>
</evidence>
<keyword evidence="2" id="KW-0479">Metal-binding</keyword>
<dbReference type="OrthoDB" id="9801445at2"/>
<organism evidence="6 7">
    <name type="scientific">Halobacteroides halobius (strain ATCC 35273 / DSM 5150 / MD-1)</name>
    <dbReference type="NCBI Taxonomy" id="748449"/>
    <lineage>
        <taxon>Bacteria</taxon>
        <taxon>Bacillati</taxon>
        <taxon>Bacillota</taxon>
        <taxon>Clostridia</taxon>
        <taxon>Halanaerobiales</taxon>
        <taxon>Halobacteroidaceae</taxon>
        <taxon>Halobacteroides</taxon>
    </lineage>
</organism>